<dbReference type="GO" id="GO:0000155">
    <property type="term" value="F:phosphorelay sensor kinase activity"/>
    <property type="evidence" value="ECO:0007669"/>
    <property type="project" value="InterPro"/>
</dbReference>
<evidence type="ECO:0000256" key="2">
    <source>
        <dbReference type="ARBA" id="ARBA00012438"/>
    </source>
</evidence>
<protein>
    <recommendedName>
        <fullName evidence="2">histidine kinase</fullName>
        <ecNumber evidence="2">2.7.13.3</ecNumber>
    </recommendedName>
</protein>
<dbReference type="PRINTS" id="PR00344">
    <property type="entry name" value="BCTRLSENSOR"/>
</dbReference>
<dbReference type="SMART" id="SM00448">
    <property type="entry name" value="REC"/>
    <property type="match status" value="1"/>
</dbReference>
<dbReference type="CDD" id="cd00082">
    <property type="entry name" value="HisKA"/>
    <property type="match status" value="1"/>
</dbReference>
<dbReference type="InterPro" id="IPR001789">
    <property type="entry name" value="Sig_transdc_resp-reg_receiver"/>
</dbReference>
<dbReference type="InterPro" id="IPR004358">
    <property type="entry name" value="Sig_transdc_His_kin-like_C"/>
</dbReference>
<dbReference type="SMART" id="SM00388">
    <property type="entry name" value="HisKA"/>
    <property type="match status" value="1"/>
</dbReference>
<dbReference type="Gene3D" id="3.40.50.2300">
    <property type="match status" value="1"/>
</dbReference>
<sequence>MGQRRSASSTDSQLRNAASLASGSPSGIFRNLSGVEDPRHNMILAAVAVAAILALMALMVTLTNYIEDVLSENAEQQVVSFTEQAAFTSAGRLGLLQDEMESVQFQTDDLVEVQPFLASIKESFGLTGTWFIRADGQGVSWNGVSATAEELTAGLEITPLPEHEYGYSQNYLNHDGQTVRMGRKQLFAGGTYIGDFYQEVPLVLFTMPDELSMFDGRGQFMLMEAATGEVLVAPTTLPETTLTLGDSLYAYLEGAIFSSEVRSKAGGGYDSLSLESLDAELSGVEKLKSLVNDGECGVIRAVIDDRPSYIAVAPVTGSTWYACTIIPEENLRSQTTVVAATFQGVFAVVLLSLVGTGAALLMAYQRRLRSRNATATIELYGALSESVEMAVNLYSPRDHETTHIVAKADGVIGCSFDELMADPSVAESLQMSETGTALFERVRNDAVKQLERGDFSIVRPHESTRSWVEYAVRPLEFEGRHQLLIVLQDVTTEKMIQLSMKDAMEAAESANRAKTEFLSRMSHDIRTPMNVVIGMLQIAEPNIDNPAKLRTCLSKVAMASDQLLALINEVLDFSKIESGKIVLDRLPFSLEALIGGAADVARMQTEERDQTLVVSVENQIGDRFLGDKVRLNQMLMNLLSNAVKYTPEGGRIELSASVGIEKSGYYPITFKVADNGIGMSTEFQEHLFEPFTMEGRSRAQGTGLGTSIVKNIVTLMGGMITVESAVNAGTTFTVLVYLASADRPADDAQADPLDALRLEDLDVEAALSLARELGAEPVPPAAEEGEQVAGRTLLDESHLTSDCGAGLRILMAEDNDLNAEIAQELLESYGFAVERAVDGREACERFAAASRGYYDAVLMDVQMPRMDGYEATRTIRAMDRPDGRQVPIVAMSANAFSDDVAASLASGMDEHLSKPIQIKTVVLTVLSLVQERRA</sequence>
<comment type="caution">
    <text evidence="9">The sequence shown here is derived from an EMBL/GenBank/DDBJ whole genome shotgun (WGS) entry which is preliminary data.</text>
</comment>
<feature type="domain" description="Histidine kinase" evidence="7">
    <location>
        <begin position="520"/>
        <end position="740"/>
    </location>
</feature>
<keyword evidence="6" id="KW-0812">Transmembrane</keyword>
<evidence type="ECO:0000256" key="1">
    <source>
        <dbReference type="ARBA" id="ARBA00000085"/>
    </source>
</evidence>
<dbReference type="SUPFAM" id="SSF52172">
    <property type="entry name" value="CheY-like"/>
    <property type="match status" value="1"/>
</dbReference>
<evidence type="ECO:0000256" key="6">
    <source>
        <dbReference type="SAM" id="Phobius"/>
    </source>
</evidence>
<dbReference type="InterPro" id="IPR005467">
    <property type="entry name" value="His_kinase_dom"/>
</dbReference>
<dbReference type="InterPro" id="IPR036890">
    <property type="entry name" value="HATPase_C_sf"/>
</dbReference>
<dbReference type="SUPFAM" id="SSF55874">
    <property type="entry name" value="ATPase domain of HSP90 chaperone/DNA topoisomerase II/histidine kinase"/>
    <property type="match status" value="1"/>
</dbReference>
<dbReference type="PANTHER" id="PTHR45339">
    <property type="entry name" value="HYBRID SIGNAL TRANSDUCTION HISTIDINE KINASE J"/>
    <property type="match status" value="1"/>
</dbReference>
<gene>
    <name evidence="9" type="ORF">D1639_09015</name>
</gene>
<evidence type="ECO:0000259" key="7">
    <source>
        <dbReference type="PROSITE" id="PS50109"/>
    </source>
</evidence>
<accession>A0A7C9JEE1</accession>
<dbReference type="Gene3D" id="3.30.565.10">
    <property type="entry name" value="Histidine kinase-like ATPase, C-terminal domain"/>
    <property type="match status" value="1"/>
</dbReference>
<feature type="modified residue" description="4-aspartylphosphate" evidence="4">
    <location>
        <position position="860"/>
    </location>
</feature>
<dbReference type="Pfam" id="PF00072">
    <property type="entry name" value="Response_reg"/>
    <property type="match status" value="1"/>
</dbReference>
<dbReference type="InterPro" id="IPR036097">
    <property type="entry name" value="HisK_dim/P_sf"/>
</dbReference>
<dbReference type="Pfam" id="PF02518">
    <property type="entry name" value="HATPase_c"/>
    <property type="match status" value="1"/>
</dbReference>
<name>A0A7C9JEE1_9BACT</name>
<dbReference type="AlphaFoldDB" id="A0A7C9JEE1"/>
<dbReference type="Pfam" id="PF00512">
    <property type="entry name" value="HisKA"/>
    <property type="match status" value="1"/>
</dbReference>
<dbReference type="EMBL" id="QWKH01000081">
    <property type="protein sequence ID" value="NBI35160.1"/>
    <property type="molecule type" value="Genomic_DNA"/>
</dbReference>
<dbReference type="CDD" id="cd17546">
    <property type="entry name" value="REC_hyHK_CKI1_RcsC-like"/>
    <property type="match status" value="1"/>
</dbReference>
<feature type="domain" description="Response regulatory" evidence="8">
    <location>
        <begin position="808"/>
        <end position="929"/>
    </location>
</feature>
<dbReference type="PROSITE" id="PS50109">
    <property type="entry name" value="HIS_KIN"/>
    <property type="match status" value="1"/>
</dbReference>
<feature type="region of interest" description="Disordered" evidence="5">
    <location>
        <begin position="1"/>
        <end position="22"/>
    </location>
</feature>
<dbReference type="SUPFAM" id="SSF47384">
    <property type="entry name" value="Homodimeric domain of signal transducing histidine kinase"/>
    <property type="match status" value="1"/>
</dbReference>
<evidence type="ECO:0000259" key="8">
    <source>
        <dbReference type="PROSITE" id="PS50110"/>
    </source>
</evidence>
<evidence type="ECO:0000313" key="9">
    <source>
        <dbReference type="EMBL" id="NBI35160.1"/>
    </source>
</evidence>
<reference evidence="9" key="1">
    <citation type="submission" date="2018-08" db="EMBL/GenBank/DDBJ databases">
        <title>Murine metabolic-syndrome-specific gut microbial biobank.</title>
        <authorList>
            <person name="Liu C."/>
        </authorList>
    </citation>
    <scope>NUCLEOTIDE SEQUENCE [LARGE SCALE GENOMIC DNA]</scope>
    <source>
        <strain evidence="9">Z82</strain>
    </source>
</reference>
<feature type="transmembrane region" description="Helical" evidence="6">
    <location>
        <begin position="342"/>
        <end position="364"/>
    </location>
</feature>
<keyword evidence="3 4" id="KW-0597">Phosphoprotein</keyword>
<dbReference type="PANTHER" id="PTHR45339:SF5">
    <property type="entry name" value="HISTIDINE KINASE"/>
    <property type="match status" value="1"/>
</dbReference>
<comment type="catalytic activity">
    <reaction evidence="1">
        <text>ATP + protein L-histidine = ADP + protein N-phospho-L-histidine.</text>
        <dbReference type="EC" id="2.7.13.3"/>
    </reaction>
</comment>
<keyword evidence="6" id="KW-1133">Transmembrane helix</keyword>
<dbReference type="InterPro" id="IPR003594">
    <property type="entry name" value="HATPase_dom"/>
</dbReference>
<keyword evidence="6" id="KW-0472">Membrane</keyword>
<dbReference type="InterPro" id="IPR011006">
    <property type="entry name" value="CheY-like_superfamily"/>
</dbReference>
<evidence type="ECO:0000256" key="3">
    <source>
        <dbReference type="ARBA" id="ARBA00022553"/>
    </source>
</evidence>
<organism evidence="9">
    <name type="scientific">Muribaculaceae bacterium Z82</name>
    <dbReference type="NCBI Taxonomy" id="2304548"/>
    <lineage>
        <taxon>Bacteria</taxon>
        <taxon>Pseudomonadati</taxon>
        <taxon>Bacteroidota</taxon>
        <taxon>Bacteroidia</taxon>
        <taxon>Bacteroidales</taxon>
        <taxon>Muribaculaceae</taxon>
    </lineage>
</organism>
<dbReference type="Gene3D" id="1.10.287.130">
    <property type="match status" value="1"/>
</dbReference>
<dbReference type="EC" id="2.7.13.3" evidence="2"/>
<dbReference type="SMART" id="SM00387">
    <property type="entry name" value="HATPase_c"/>
    <property type="match status" value="1"/>
</dbReference>
<evidence type="ECO:0000256" key="4">
    <source>
        <dbReference type="PROSITE-ProRule" id="PRU00169"/>
    </source>
</evidence>
<dbReference type="PROSITE" id="PS50110">
    <property type="entry name" value="RESPONSE_REGULATORY"/>
    <property type="match status" value="1"/>
</dbReference>
<evidence type="ECO:0000256" key="5">
    <source>
        <dbReference type="SAM" id="MobiDB-lite"/>
    </source>
</evidence>
<dbReference type="InterPro" id="IPR003661">
    <property type="entry name" value="HisK_dim/P_dom"/>
</dbReference>
<proteinExistence type="predicted"/>
<feature type="transmembrane region" description="Helical" evidence="6">
    <location>
        <begin position="43"/>
        <end position="66"/>
    </location>
</feature>